<organism evidence="2 3">
    <name type="scientific">Runella rosea</name>
    <dbReference type="NCBI Taxonomy" id="2259595"/>
    <lineage>
        <taxon>Bacteria</taxon>
        <taxon>Pseudomonadati</taxon>
        <taxon>Bacteroidota</taxon>
        <taxon>Cytophagia</taxon>
        <taxon>Cytophagales</taxon>
        <taxon>Spirosomataceae</taxon>
        <taxon>Runella</taxon>
    </lineage>
</organism>
<dbReference type="InterPro" id="IPR026444">
    <property type="entry name" value="Secre_tail"/>
</dbReference>
<keyword evidence="2" id="KW-0614">Plasmid</keyword>
<evidence type="ECO:0000313" key="2">
    <source>
        <dbReference type="EMBL" id="AXE21780.1"/>
    </source>
</evidence>
<accession>A0A344TT09</accession>
<protein>
    <recommendedName>
        <fullName evidence="1">Secretion system C-terminal sorting domain-containing protein</fullName>
    </recommendedName>
</protein>
<dbReference type="OrthoDB" id="629398at2"/>
<gene>
    <name evidence="2" type="ORF">DR864_28310</name>
</gene>
<dbReference type="Proteomes" id="UP000251993">
    <property type="component" value="Plasmid unnamed1"/>
</dbReference>
<evidence type="ECO:0000313" key="3">
    <source>
        <dbReference type="Proteomes" id="UP000251993"/>
    </source>
</evidence>
<dbReference type="NCBIfam" id="TIGR04183">
    <property type="entry name" value="Por_Secre_tail"/>
    <property type="match status" value="1"/>
</dbReference>
<reference evidence="2 3" key="1">
    <citation type="submission" date="2018-07" db="EMBL/GenBank/DDBJ databases">
        <title>Genome sequencing of Runella.</title>
        <authorList>
            <person name="Baek M.-G."/>
            <person name="Yi H."/>
        </authorList>
    </citation>
    <scope>NUCLEOTIDE SEQUENCE [LARGE SCALE GENOMIC DNA]</scope>
    <source>
        <strain evidence="2 3">HYN0085</strain>
        <plasmid evidence="2 3">unnamed1</plasmid>
    </source>
</reference>
<keyword evidence="3" id="KW-1185">Reference proteome</keyword>
<dbReference type="Pfam" id="PF18962">
    <property type="entry name" value="Por_Secre_tail"/>
    <property type="match status" value="1"/>
</dbReference>
<proteinExistence type="predicted"/>
<feature type="domain" description="Secretion system C-terminal sorting" evidence="1">
    <location>
        <begin position="272"/>
        <end position="343"/>
    </location>
</feature>
<sequence length="345" mass="37038">MSNPIIVCNGANSIPMVLQAVSNLSTAVITWKRDNGDASGTNTGNSYTPTQTGQYYAVANFNNICTATSPQRIAIEALSNFAVNITPNNPPALCDDRPIPLTATASDTRYTGLYNYEWIQDTRSVKTGIGANTLNTGKVVEYTGNTLVLGNESNYTVSIVKDGCKATSPVSKLTLKPARSGIIVLDYNTLEATESSDGKYEWYYKAGNAGSLADSAGYALEANATGRILLGAKLGTYMVRANRNGCGTKYSFAYAVTIATALNPLLNDEWNVYPNPVSNGITVENKASSTVSATVALWNSSGQQLQSFNLNRPQENYQLGHLPSGVYYLEIKEGSKTITKKIVKQ</sequence>
<dbReference type="AlphaFoldDB" id="A0A344TT09"/>
<dbReference type="EMBL" id="CP030851">
    <property type="protein sequence ID" value="AXE21780.1"/>
    <property type="molecule type" value="Genomic_DNA"/>
</dbReference>
<dbReference type="RefSeq" id="WP_114070521.1">
    <property type="nucleotide sequence ID" value="NZ_CP030851.1"/>
</dbReference>
<name>A0A344TT09_9BACT</name>
<evidence type="ECO:0000259" key="1">
    <source>
        <dbReference type="Pfam" id="PF18962"/>
    </source>
</evidence>
<dbReference type="KEGG" id="run:DR864_28310"/>
<geneLocation type="plasmid" evidence="2 3">
    <name>unnamed1</name>
</geneLocation>